<dbReference type="PaxDb" id="65489-OBART01G35910.1"/>
<dbReference type="EnsemblPlants" id="OBART01G35910.1">
    <property type="protein sequence ID" value="OBART01G35910.1"/>
    <property type="gene ID" value="OBART01G35910"/>
</dbReference>
<accession>A0A0D3EVT0</accession>
<reference evidence="1" key="2">
    <citation type="submission" date="2015-03" db="UniProtKB">
        <authorList>
            <consortium name="EnsemblPlants"/>
        </authorList>
    </citation>
    <scope>IDENTIFICATION</scope>
</reference>
<proteinExistence type="predicted"/>
<dbReference type="AlphaFoldDB" id="A0A0D3EVT0"/>
<keyword evidence="2" id="KW-1185">Reference proteome</keyword>
<dbReference type="STRING" id="65489.A0A0D3EVT0"/>
<dbReference type="HOGENOM" id="CLU_2007473_0_0_1"/>
<name>A0A0D3EVT0_9ORYZ</name>
<dbReference type="Gramene" id="OBART01G35910.1">
    <property type="protein sequence ID" value="OBART01G35910.1"/>
    <property type="gene ID" value="OBART01G35910"/>
</dbReference>
<protein>
    <submittedName>
        <fullName evidence="1">Uncharacterized protein</fullName>
    </submittedName>
</protein>
<evidence type="ECO:0000313" key="2">
    <source>
        <dbReference type="Proteomes" id="UP000026960"/>
    </source>
</evidence>
<reference evidence="1" key="1">
    <citation type="journal article" date="2009" name="Rice">
        <title>De Novo Next Generation Sequencing of Plant Genomes.</title>
        <authorList>
            <person name="Rounsley S."/>
            <person name="Marri P.R."/>
            <person name="Yu Y."/>
            <person name="He R."/>
            <person name="Sisneros N."/>
            <person name="Goicoechea J.L."/>
            <person name="Lee S.J."/>
            <person name="Angelova A."/>
            <person name="Kudrna D."/>
            <person name="Luo M."/>
            <person name="Affourtit J."/>
            <person name="Desany B."/>
            <person name="Knight J."/>
            <person name="Niazi F."/>
            <person name="Egholm M."/>
            <person name="Wing R.A."/>
        </authorList>
    </citation>
    <scope>NUCLEOTIDE SEQUENCE [LARGE SCALE GENOMIC DNA]</scope>
    <source>
        <strain evidence="1">cv. IRGC 105608</strain>
    </source>
</reference>
<evidence type="ECO:0000313" key="1">
    <source>
        <dbReference type="EnsemblPlants" id="OBART01G35910.1"/>
    </source>
</evidence>
<dbReference type="Proteomes" id="UP000026960">
    <property type="component" value="Chromosome 1"/>
</dbReference>
<organism evidence="1">
    <name type="scientific">Oryza barthii</name>
    <dbReference type="NCBI Taxonomy" id="65489"/>
    <lineage>
        <taxon>Eukaryota</taxon>
        <taxon>Viridiplantae</taxon>
        <taxon>Streptophyta</taxon>
        <taxon>Embryophyta</taxon>
        <taxon>Tracheophyta</taxon>
        <taxon>Spermatophyta</taxon>
        <taxon>Magnoliopsida</taxon>
        <taxon>Liliopsida</taxon>
        <taxon>Poales</taxon>
        <taxon>Poaceae</taxon>
        <taxon>BOP clade</taxon>
        <taxon>Oryzoideae</taxon>
        <taxon>Oryzeae</taxon>
        <taxon>Oryzinae</taxon>
        <taxon>Oryza</taxon>
    </lineage>
</organism>
<sequence length="124" mass="13890">MDDSTWTVTSCHRPQTTVVPGWQDHPRRMAATRRGLRGRAVASMVRMGMTRIGWSVAACLHVGVDGKSEIQGMMKEARDMKLKKANRDCNRISHILANKARCKSLANFWPDGSCNFISHLVCYG</sequence>